<evidence type="ECO:0000256" key="4">
    <source>
        <dbReference type="ARBA" id="ARBA00022723"/>
    </source>
</evidence>
<evidence type="ECO:0000256" key="5">
    <source>
        <dbReference type="ARBA" id="ARBA00022729"/>
    </source>
</evidence>
<evidence type="ECO:0000313" key="12">
    <source>
        <dbReference type="Proteomes" id="UP000297245"/>
    </source>
</evidence>
<keyword evidence="4" id="KW-0479">Metal-binding</keyword>
<dbReference type="InterPro" id="IPR011118">
    <property type="entry name" value="Tannase/feruloyl_esterase"/>
</dbReference>
<sequence length="575" mass="63474">MFQPMQEALLWATQLLNSSIPFLGPSLNGVVDQTVTTYTTLDSFSTHCASFASSVSIPNAQIHFSQYVPAGTNISLEDNHPSCGVNSWVVPSDICRVAMSVATSNESEMSVEAWFPYDYAGRFLVTTNRGLGGCILYNELEHTTSLGFASMGMNTGYNGSTASPLLQNPNAIADYAYRSAHTGTISGKALTEHFYGVPSRRSYYLGCSSGGRQGFKEAQDFPDDFDGILAGAPALGLTRIVSWGNYLSKTVGPPDGESFLNEEEWGMVYEEVMKQCDGLDGAVDGIIEDPDKCWFIPETLICSSSSNLKGQKKGKKGKKSCLTSKQAETVRKIFSPLYGLDGELIYPRMQPGINTKRQLPFYFDGTPSPLAEDWFRHVVYNDTTWSGNAFTLQDASIALHQNPFNVETYSGDLSRFASRGGKLLSYHGLQDYVIPSEISQLYYAHVSRTMSLPPEELDEFYRLFFVSGMDHCRDGDGAWGIGQDKGAYANANTDTSEEMGSWKNPDQNALMTLVRWVEEGVPPEVLRGVKLAEDGMMPVYWRKHCKWPKKNRYVGSLISGETAVPVTEEDAWVCE</sequence>
<accession>A0A4S8MFF4</accession>
<dbReference type="AlphaFoldDB" id="A0A4S8MFF4"/>
<comment type="similarity">
    <text evidence="1 10">Belongs to the tannase family.</text>
</comment>
<evidence type="ECO:0000256" key="9">
    <source>
        <dbReference type="ARBA" id="ARBA00034075"/>
    </source>
</evidence>
<keyword evidence="8" id="KW-1015">Disulfide bond</keyword>
<dbReference type="GO" id="GO:0046872">
    <property type="term" value="F:metal ion binding"/>
    <property type="evidence" value="ECO:0007669"/>
    <property type="project" value="UniProtKB-KW"/>
</dbReference>
<keyword evidence="5" id="KW-0732">Signal</keyword>
<proteinExistence type="inferred from homology"/>
<dbReference type="OrthoDB" id="3039123at2759"/>
<dbReference type="Proteomes" id="UP000297245">
    <property type="component" value="Unassembled WGS sequence"/>
</dbReference>
<dbReference type="PANTHER" id="PTHR33938:SF15">
    <property type="entry name" value="FERULOYL ESTERASE B-RELATED"/>
    <property type="match status" value="1"/>
</dbReference>
<keyword evidence="12" id="KW-1185">Reference proteome</keyword>
<dbReference type="PANTHER" id="PTHR33938">
    <property type="entry name" value="FERULOYL ESTERASE B-RELATED"/>
    <property type="match status" value="1"/>
</dbReference>
<dbReference type="EC" id="3.1.1.-" evidence="10"/>
<keyword evidence="7" id="KW-0106">Calcium</keyword>
<evidence type="ECO:0000313" key="11">
    <source>
        <dbReference type="EMBL" id="THV01373.1"/>
    </source>
</evidence>
<organism evidence="11 12">
    <name type="scientific">Dendrothele bispora (strain CBS 962.96)</name>
    <dbReference type="NCBI Taxonomy" id="1314807"/>
    <lineage>
        <taxon>Eukaryota</taxon>
        <taxon>Fungi</taxon>
        <taxon>Dikarya</taxon>
        <taxon>Basidiomycota</taxon>
        <taxon>Agaricomycotina</taxon>
        <taxon>Agaricomycetes</taxon>
        <taxon>Agaricomycetidae</taxon>
        <taxon>Agaricales</taxon>
        <taxon>Agaricales incertae sedis</taxon>
        <taxon>Dendrothele</taxon>
    </lineage>
</organism>
<evidence type="ECO:0000256" key="8">
    <source>
        <dbReference type="ARBA" id="ARBA00023157"/>
    </source>
</evidence>
<keyword evidence="3" id="KW-0119">Carbohydrate metabolism</keyword>
<protein>
    <recommendedName>
        <fullName evidence="10">Carboxylic ester hydrolase</fullName>
        <ecNumber evidence="10">3.1.1.-</ecNumber>
    </recommendedName>
</protein>
<comment type="catalytic activity">
    <reaction evidence="9">
        <text>feruloyl-polysaccharide + H2O = ferulate + polysaccharide.</text>
        <dbReference type="EC" id="3.1.1.73"/>
    </reaction>
</comment>
<evidence type="ECO:0000256" key="2">
    <source>
        <dbReference type="ARBA" id="ARBA00022487"/>
    </source>
</evidence>
<keyword evidence="3" id="KW-0624">Polysaccharide degradation</keyword>
<dbReference type="GO" id="GO:0045493">
    <property type="term" value="P:xylan catabolic process"/>
    <property type="evidence" value="ECO:0007669"/>
    <property type="project" value="UniProtKB-KW"/>
</dbReference>
<evidence type="ECO:0000256" key="6">
    <source>
        <dbReference type="ARBA" id="ARBA00022801"/>
    </source>
</evidence>
<evidence type="ECO:0000256" key="3">
    <source>
        <dbReference type="ARBA" id="ARBA00022651"/>
    </source>
</evidence>
<name>A0A4S8MFF4_DENBC</name>
<keyword evidence="2" id="KW-0719">Serine esterase</keyword>
<keyword evidence="3" id="KW-0858">Xylan degradation</keyword>
<keyword evidence="6 10" id="KW-0378">Hydrolase</keyword>
<dbReference type="SUPFAM" id="SSF53474">
    <property type="entry name" value="alpha/beta-Hydrolases"/>
    <property type="match status" value="1"/>
</dbReference>
<dbReference type="InterPro" id="IPR029058">
    <property type="entry name" value="AB_hydrolase_fold"/>
</dbReference>
<dbReference type="EMBL" id="ML179090">
    <property type="protein sequence ID" value="THV01373.1"/>
    <property type="molecule type" value="Genomic_DNA"/>
</dbReference>
<dbReference type="GO" id="GO:0030600">
    <property type="term" value="F:feruloyl esterase activity"/>
    <property type="evidence" value="ECO:0007669"/>
    <property type="project" value="UniProtKB-EC"/>
</dbReference>
<dbReference type="Pfam" id="PF07519">
    <property type="entry name" value="Tannase"/>
    <property type="match status" value="2"/>
</dbReference>
<reference evidence="11 12" key="1">
    <citation type="journal article" date="2019" name="Nat. Ecol. Evol.">
        <title>Megaphylogeny resolves global patterns of mushroom evolution.</title>
        <authorList>
            <person name="Varga T."/>
            <person name="Krizsan K."/>
            <person name="Foldi C."/>
            <person name="Dima B."/>
            <person name="Sanchez-Garcia M."/>
            <person name="Sanchez-Ramirez S."/>
            <person name="Szollosi G.J."/>
            <person name="Szarkandi J.G."/>
            <person name="Papp V."/>
            <person name="Albert L."/>
            <person name="Andreopoulos W."/>
            <person name="Angelini C."/>
            <person name="Antonin V."/>
            <person name="Barry K.W."/>
            <person name="Bougher N.L."/>
            <person name="Buchanan P."/>
            <person name="Buyck B."/>
            <person name="Bense V."/>
            <person name="Catcheside P."/>
            <person name="Chovatia M."/>
            <person name="Cooper J."/>
            <person name="Damon W."/>
            <person name="Desjardin D."/>
            <person name="Finy P."/>
            <person name="Geml J."/>
            <person name="Haridas S."/>
            <person name="Hughes K."/>
            <person name="Justo A."/>
            <person name="Karasinski D."/>
            <person name="Kautmanova I."/>
            <person name="Kiss B."/>
            <person name="Kocsube S."/>
            <person name="Kotiranta H."/>
            <person name="LaButti K.M."/>
            <person name="Lechner B.E."/>
            <person name="Liimatainen K."/>
            <person name="Lipzen A."/>
            <person name="Lukacs Z."/>
            <person name="Mihaltcheva S."/>
            <person name="Morgado L.N."/>
            <person name="Niskanen T."/>
            <person name="Noordeloos M.E."/>
            <person name="Ohm R.A."/>
            <person name="Ortiz-Santana B."/>
            <person name="Ovrebo C."/>
            <person name="Racz N."/>
            <person name="Riley R."/>
            <person name="Savchenko A."/>
            <person name="Shiryaev A."/>
            <person name="Soop K."/>
            <person name="Spirin V."/>
            <person name="Szebenyi C."/>
            <person name="Tomsovsky M."/>
            <person name="Tulloss R.E."/>
            <person name="Uehling J."/>
            <person name="Grigoriev I.V."/>
            <person name="Vagvolgyi C."/>
            <person name="Papp T."/>
            <person name="Martin F.M."/>
            <person name="Miettinen O."/>
            <person name="Hibbett D.S."/>
            <person name="Nagy L.G."/>
        </authorList>
    </citation>
    <scope>NUCLEOTIDE SEQUENCE [LARGE SCALE GENOMIC DNA]</scope>
    <source>
        <strain evidence="11 12">CBS 962.96</strain>
    </source>
</reference>
<evidence type="ECO:0000256" key="7">
    <source>
        <dbReference type="ARBA" id="ARBA00022837"/>
    </source>
</evidence>
<evidence type="ECO:0000256" key="10">
    <source>
        <dbReference type="RuleBase" id="RU361238"/>
    </source>
</evidence>
<gene>
    <name evidence="11" type="ORF">K435DRAFT_717987</name>
</gene>
<evidence type="ECO:0000256" key="1">
    <source>
        <dbReference type="ARBA" id="ARBA00006249"/>
    </source>
</evidence>